<name>A0A1N7LNM1_9PROT</name>
<keyword evidence="7" id="KW-0255">Endonuclease</keyword>
<evidence type="ECO:0000256" key="6">
    <source>
        <dbReference type="ARBA" id="ARBA00022839"/>
    </source>
</evidence>
<evidence type="ECO:0000256" key="2">
    <source>
        <dbReference type="ARBA" id="ARBA00011322"/>
    </source>
</evidence>
<dbReference type="InterPro" id="IPR004843">
    <property type="entry name" value="Calcineurin-like_PHP"/>
</dbReference>
<evidence type="ECO:0000256" key="4">
    <source>
        <dbReference type="ARBA" id="ARBA00022722"/>
    </source>
</evidence>
<comment type="subunit">
    <text evidence="2 7">Heterodimer of SbcC and SbcD.</text>
</comment>
<evidence type="ECO:0000259" key="9">
    <source>
        <dbReference type="Pfam" id="PF12320"/>
    </source>
</evidence>
<feature type="domain" description="Calcineurin-like phosphoesterase" evidence="8">
    <location>
        <begin position="1"/>
        <end position="94"/>
    </location>
</feature>
<proteinExistence type="inferred from homology"/>
<keyword evidence="11" id="KW-1185">Reference proteome</keyword>
<accession>A0A1N7LNM1</accession>
<comment type="similarity">
    <text evidence="1 7">Belongs to the SbcD family.</text>
</comment>
<evidence type="ECO:0000259" key="8">
    <source>
        <dbReference type="Pfam" id="PF00149"/>
    </source>
</evidence>
<evidence type="ECO:0000313" key="11">
    <source>
        <dbReference type="Proteomes" id="UP000185678"/>
    </source>
</evidence>
<dbReference type="STRING" id="80876.SAMN05421779_103451"/>
<dbReference type="Proteomes" id="UP000185678">
    <property type="component" value="Unassembled WGS sequence"/>
</dbReference>
<dbReference type="GO" id="GO:0006260">
    <property type="term" value="P:DNA replication"/>
    <property type="evidence" value="ECO:0007669"/>
    <property type="project" value="UniProtKB-KW"/>
</dbReference>
<dbReference type="GO" id="GO:0004519">
    <property type="term" value="F:endonuclease activity"/>
    <property type="evidence" value="ECO:0007669"/>
    <property type="project" value="UniProtKB-KW"/>
</dbReference>
<dbReference type="AlphaFoldDB" id="A0A1N7LNM1"/>
<dbReference type="Gene3D" id="3.60.21.10">
    <property type="match status" value="1"/>
</dbReference>
<dbReference type="OrthoDB" id="9773856at2"/>
<sequence length="425" mass="46325">MRLLHTSDWHLGQDFHGFPREAEHAAFLDWLADTLVSQQVDALIVAGDIYDSQNPPISAQRQLYQFIATVRQRLPRLDIVLIGGNHDSAGRLEAPGPLLDAFGVRVVGSLRRTADGQLDADAVAVPLHNADGTVRAWCAAVPFLRQADLPPCPPPQDDSDDSPDPLIWGVRQVYADLCAAVAARCTADQALIATGHCYMTGSELSELSERRILGGNQHALPVDIFPSSVSYAALGHLHKAQRVGGRETVRYSGSPFPLSVSERAYRHQVVLVDLHGPQNVTITPLPVPRPVDILRIPAQGTAPVEQVIAAIRALPHDKEQTPVLPRGLWPYLHLAVSASGPQPGLRRDVEEALSGKAVRLARIDKVGEASDTAITPDSLPDLEQVHPEEVFAQRYRQKFQNDPPTAYLEAFRSILEQVEHGGEPA</sequence>
<reference evidence="10 11" key="1">
    <citation type="submission" date="2017-01" db="EMBL/GenBank/DDBJ databases">
        <authorList>
            <person name="Mah S.A."/>
            <person name="Swanson W.J."/>
            <person name="Moy G.W."/>
            <person name="Vacquier V.D."/>
        </authorList>
    </citation>
    <scope>NUCLEOTIDE SEQUENCE [LARGE SCALE GENOMIC DNA]</scope>
    <source>
        <strain evidence="10 11">DSM 11589</strain>
    </source>
</reference>
<dbReference type="RefSeq" id="WP_076400144.1">
    <property type="nucleotide sequence ID" value="NZ_FTOA01000003.1"/>
</dbReference>
<keyword evidence="5 7" id="KW-0378">Hydrolase</keyword>
<evidence type="ECO:0000256" key="5">
    <source>
        <dbReference type="ARBA" id="ARBA00022801"/>
    </source>
</evidence>
<dbReference type="Pfam" id="PF12320">
    <property type="entry name" value="SbcD_C"/>
    <property type="match status" value="1"/>
</dbReference>
<dbReference type="EMBL" id="FTOA01000003">
    <property type="protein sequence ID" value="SIS75428.1"/>
    <property type="molecule type" value="Genomic_DNA"/>
</dbReference>
<dbReference type="InterPro" id="IPR041796">
    <property type="entry name" value="Mre11_N"/>
</dbReference>
<dbReference type="GO" id="GO:0006310">
    <property type="term" value="P:DNA recombination"/>
    <property type="evidence" value="ECO:0007669"/>
    <property type="project" value="UniProtKB-KW"/>
</dbReference>
<dbReference type="NCBIfam" id="TIGR00619">
    <property type="entry name" value="sbcd"/>
    <property type="match status" value="1"/>
</dbReference>
<protein>
    <recommendedName>
        <fullName evidence="3 7">Nuclease SbcCD subunit D</fullName>
    </recommendedName>
</protein>
<dbReference type="Pfam" id="PF00149">
    <property type="entry name" value="Metallophos"/>
    <property type="match status" value="1"/>
</dbReference>
<dbReference type="InterPro" id="IPR029052">
    <property type="entry name" value="Metallo-depent_PP-like"/>
</dbReference>
<evidence type="ECO:0000256" key="3">
    <source>
        <dbReference type="ARBA" id="ARBA00013365"/>
    </source>
</evidence>
<evidence type="ECO:0000256" key="7">
    <source>
        <dbReference type="RuleBase" id="RU363069"/>
    </source>
</evidence>
<organism evidence="10 11">
    <name type="scientific">Insolitispirillum peregrinum</name>
    <dbReference type="NCBI Taxonomy" id="80876"/>
    <lineage>
        <taxon>Bacteria</taxon>
        <taxon>Pseudomonadati</taxon>
        <taxon>Pseudomonadota</taxon>
        <taxon>Alphaproteobacteria</taxon>
        <taxon>Rhodospirillales</taxon>
        <taxon>Novispirillaceae</taxon>
        <taxon>Insolitispirillum</taxon>
    </lineage>
</organism>
<evidence type="ECO:0000313" key="10">
    <source>
        <dbReference type="EMBL" id="SIS75428.1"/>
    </source>
</evidence>
<evidence type="ECO:0000256" key="1">
    <source>
        <dbReference type="ARBA" id="ARBA00010555"/>
    </source>
</evidence>
<dbReference type="InterPro" id="IPR050535">
    <property type="entry name" value="DNA_Repair-Maintenance_Comp"/>
</dbReference>
<dbReference type="CDD" id="cd00840">
    <property type="entry name" value="MPP_Mre11_N"/>
    <property type="match status" value="1"/>
</dbReference>
<dbReference type="InterPro" id="IPR004593">
    <property type="entry name" value="SbcD"/>
</dbReference>
<keyword evidence="7" id="KW-0233">DNA recombination</keyword>
<keyword evidence="7" id="KW-0235">DNA replication</keyword>
<dbReference type="PANTHER" id="PTHR30337:SF0">
    <property type="entry name" value="NUCLEASE SBCCD SUBUNIT D"/>
    <property type="match status" value="1"/>
</dbReference>
<dbReference type="SUPFAM" id="SSF56300">
    <property type="entry name" value="Metallo-dependent phosphatases"/>
    <property type="match status" value="1"/>
</dbReference>
<comment type="function">
    <text evidence="7">SbcCD cleaves DNA hairpin structures. These structures can inhibit DNA replication and are intermediates in certain DNA recombination reactions. The complex acts as a 3'-&gt;5' double strand exonuclease that can open hairpins. It also has a 5' single-strand endonuclease activity.</text>
</comment>
<dbReference type="InterPro" id="IPR026843">
    <property type="entry name" value="SbcD_C"/>
</dbReference>
<dbReference type="PANTHER" id="PTHR30337">
    <property type="entry name" value="COMPONENT OF ATP-DEPENDENT DSDNA EXONUCLEASE"/>
    <property type="match status" value="1"/>
</dbReference>
<keyword evidence="4 7" id="KW-0540">Nuclease</keyword>
<gene>
    <name evidence="7" type="primary">sbcD</name>
    <name evidence="10" type="ORF">SAMN05421779_103451</name>
</gene>
<keyword evidence="6 7" id="KW-0269">Exonuclease</keyword>
<dbReference type="GO" id="GO:0008408">
    <property type="term" value="F:3'-5' exonuclease activity"/>
    <property type="evidence" value="ECO:0007669"/>
    <property type="project" value="InterPro"/>
</dbReference>
<feature type="domain" description="Nuclease SbcCD subunit D C-terminal" evidence="9">
    <location>
        <begin position="290"/>
        <end position="398"/>
    </location>
</feature>